<name>A0A4C1YP84_EUMVA</name>
<feature type="region of interest" description="Disordered" evidence="1">
    <location>
        <begin position="115"/>
        <end position="148"/>
    </location>
</feature>
<sequence>MCCVRCGGEHATAGCDRPLEDKPTRVNCVEPHMENHRRHPIFRREAREWFKSLSLASAGNGPKASTTNKNTRNPTHYHQQSTKKYRQVDFAYLAQRLTHPAVAPMRLSEMQMEATRPAEPLLHSEEVEERKRKEKDGEREPPTRCDEAGGMKIEDVTEGMGKEEKPTIYHQLRTTTTMAVTETTPPSPHPPTQPSKLLFTEMRPHQTPWGMAYSDTAMMVKKFILQRTSWLGGGKNVYLSRLQATRFPLHVQDVYALFNGHALILIAGDLNAKHKAWGSRSINRTRRCLTEDAETRRYKMLSRDTCDQCDNGCTGQPSKNLSRHFI</sequence>
<dbReference type="InterPro" id="IPR036691">
    <property type="entry name" value="Endo/exonu/phosph_ase_sf"/>
</dbReference>
<feature type="compositionally biased region" description="Polar residues" evidence="1">
    <location>
        <begin position="63"/>
        <end position="82"/>
    </location>
</feature>
<dbReference type="EMBL" id="BGZK01001300">
    <property type="protein sequence ID" value="GBP76702.1"/>
    <property type="molecule type" value="Genomic_DNA"/>
</dbReference>
<evidence type="ECO:0000313" key="3">
    <source>
        <dbReference type="Proteomes" id="UP000299102"/>
    </source>
</evidence>
<feature type="region of interest" description="Disordered" evidence="1">
    <location>
        <begin position="56"/>
        <end position="83"/>
    </location>
</feature>
<feature type="compositionally biased region" description="Basic and acidic residues" evidence="1">
    <location>
        <begin position="122"/>
        <end position="148"/>
    </location>
</feature>
<dbReference type="SUPFAM" id="SSF56219">
    <property type="entry name" value="DNase I-like"/>
    <property type="match status" value="1"/>
</dbReference>
<dbReference type="OrthoDB" id="412981at2759"/>
<keyword evidence="3" id="KW-1185">Reference proteome</keyword>
<dbReference type="Gene3D" id="3.60.10.10">
    <property type="entry name" value="Endonuclease/exonuclease/phosphatase"/>
    <property type="match status" value="1"/>
</dbReference>
<organism evidence="2 3">
    <name type="scientific">Eumeta variegata</name>
    <name type="common">Bagworm moth</name>
    <name type="synonym">Eumeta japonica</name>
    <dbReference type="NCBI Taxonomy" id="151549"/>
    <lineage>
        <taxon>Eukaryota</taxon>
        <taxon>Metazoa</taxon>
        <taxon>Ecdysozoa</taxon>
        <taxon>Arthropoda</taxon>
        <taxon>Hexapoda</taxon>
        <taxon>Insecta</taxon>
        <taxon>Pterygota</taxon>
        <taxon>Neoptera</taxon>
        <taxon>Endopterygota</taxon>
        <taxon>Lepidoptera</taxon>
        <taxon>Glossata</taxon>
        <taxon>Ditrysia</taxon>
        <taxon>Tineoidea</taxon>
        <taxon>Psychidae</taxon>
        <taxon>Oiketicinae</taxon>
        <taxon>Eumeta</taxon>
    </lineage>
</organism>
<accession>A0A4C1YP84</accession>
<evidence type="ECO:0000256" key="1">
    <source>
        <dbReference type="SAM" id="MobiDB-lite"/>
    </source>
</evidence>
<dbReference type="AlphaFoldDB" id="A0A4C1YP84"/>
<proteinExistence type="predicted"/>
<comment type="caution">
    <text evidence="2">The sequence shown here is derived from an EMBL/GenBank/DDBJ whole genome shotgun (WGS) entry which is preliminary data.</text>
</comment>
<gene>
    <name evidence="2" type="ORF">EVAR_52437_1</name>
</gene>
<evidence type="ECO:0008006" key="4">
    <source>
        <dbReference type="Google" id="ProtNLM"/>
    </source>
</evidence>
<evidence type="ECO:0000313" key="2">
    <source>
        <dbReference type="EMBL" id="GBP76702.1"/>
    </source>
</evidence>
<dbReference type="Proteomes" id="UP000299102">
    <property type="component" value="Unassembled WGS sequence"/>
</dbReference>
<protein>
    <recommendedName>
        <fullName evidence="4">Endonuclease/exonuclease/phosphatase domain-containing protein</fullName>
    </recommendedName>
</protein>
<reference evidence="2 3" key="1">
    <citation type="journal article" date="2019" name="Commun. Biol.">
        <title>The bagworm genome reveals a unique fibroin gene that provides high tensile strength.</title>
        <authorList>
            <person name="Kono N."/>
            <person name="Nakamura H."/>
            <person name="Ohtoshi R."/>
            <person name="Tomita M."/>
            <person name="Numata K."/>
            <person name="Arakawa K."/>
        </authorList>
    </citation>
    <scope>NUCLEOTIDE SEQUENCE [LARGE SCALE GENOMIC DNA]</scope>
</reference>